<sequence length="254" mass="28910">MVKETSTERKKRLEKAKNKRKEKVSEEDDKRKRLMFYDNNGELLKRRYIGACIVHCSSGRGGGEWMKEQFLWRSPHTIISSRNNDSFFSALSLCGEPGGAGGGREGREESREPSTMTPLRRRGQSGARGDRDTKARLDGFFLYERCNLAATFHKGGHPFTSLFRFRSAAVIYGDVSLVTSRLVLHSVNCVRSIRSDTLSCENGRKSALFSLRADEVEISSLESRRSDNLVARHKKEMYSTTREILSRRLLVSFD</sequence>
<name>A0A4C1XL81_EUMVA</name>
<gene>
    <name evidence="2" type="ORF">EVAR_40352_1</name>
</gene>
<accession>A0A4C1XL81</accession>
<organism evidence="2 3">
    <name type="scientific">Eumeta variegata</name>
    <name type="common">Bagworm moth</name>
    <name type="synonym">Eumeta japonica</name>
    <dbReference type="NCBI Taxonomy" id="151549"/>
    <lineage>
        <taxon>Eukaryota</taxon>
        <taxon>Metazoa</taxon>
        <taxon>Ecdysozoa</taxon>
        <taxon>Arthropoda</taxon>
        <taxon>Hexapoda</taxon>
        <taxon>Insecta</taxon>
        <taxon>Pterygota</taxon>
        <taxon>Neoptera</taxon>
        <taxon>Endopterygota</taxon>
        <taxon>Lepidoptera</taxon>
        <taxon>Glossata</taxon>
        <taxon>Ditrysia</taxon>
        <taxon>Tineoidea</taxon>
        <taxon>Psychidae</taxon>
        <taxon>Oiketicinae</taxon>
        <taxon>Eumeta</taxon>
    </lineage>
</organism>
<evidence type="ECO:0000256" key="1">
    <source>
        <dbReference type="SAM" id="MobiDB-lite"/>
    </source>
</evidence>
<feature type="region of interest" description="Disordered" evidence="1">
    <location>
        <begin position="99"/>
        <end position="131"/>
    </location>
</feature>
<proteinExistence type="predicted"/>
<protein>
    <submittedName>
        <fullName evidence="2">Uncharacterized protein</fullName>
    </submittedName>
</protein>
<dbReference type="EMBL" id="BGZK01000879">
    <property type="protein sequence ID" value="GBP63752.1"/>
    <property type="molecule type" value="Genomic_DNA"/>
</dbReference>
<dbReference type="AlphaFoldDB" id="A0A4C1XL81"/>
<keyword evidence="3" id="KW-1185">Reference proteome</keyword>
<comment type="caution">
    <text evidence="2">The sequence shown here is derived from an EMBL/GenBank/DDBJ whole genome shotgun (WGS) entry which is preliminary data.</text>
</comment>
<feature type="compositionally biased region" description="Basic residues" evidence="1">
    <location>
        <begin position="9"/>
        <end position="22"/>
    </location>
</feature>
<evidence type="ECO:0000313" key="2">
    <source>
        <dbReference type="EMBL" id="GBP63752.1"/>
    </source>
</evidence>
<evidence type="ECO:0000313" key="3">
    <source>
        <dbReference type="Proteomes" id="UP000299102"/>
    </source>
</evidence>
<reference evidence="2 3" key="1">
    <citation type="journal article" date="2019" name="Commun. Biol.">
        <title>The bagworm genome reveals a unique fibroin gene that provides high tensile strength.</title>
        <authorList>
            <person name="Kono N."/>
            <person name="Nakamura H."/>
            <person name="Ohtoshi R."/>
            <person name="Tomita M."/>
            <person name="Numata K."/>
            <person name="Arakawa K."/>
        </authorList>
    </citation>
    <scope>NUCLEOTIDE SEQUENCE [LARGE SCALE GENOMIC DNA]</scope>
</reference>
<dbReference type="Proteomes" id="UP000299102">
    <property type="component" value="Unassembled WGS sequence"/>
</dbReference>
<feature type="region of interest" description="Disordered" evidence="1">
    <location>
        <begin position="1"/>
        <end position="28"/>
    </location>
</feature>